<name>A0ABQ0DJ40_9EUKA</name>
<gene>
    <name evidence="3" type="ORF">ENUP19_0122G0031</name>
</gene>
<feature type="coiled-coil region" evidence="1">
    <location>
        <begin position="54"/>
        <end position="81"/>
    </location>
</feature>
<evidence type="ECO:0000313" key="3">
    <source>
        <dbReference type="EMBL" id="GAB1222885.1"/>
    </source>
</evidence>
<comment type="caution">
    <text evidence="3">The sequence shown here is derived from an EMBL/GenBank/DDBJ whole genome shotgun (WGS) entry which is preliminary data.</text>
</comment>
<feature type="region of interest" description="Disordered" evidence="2">
    <location>
        <begin position="131"/>
        <end position="151"/>
    </location>
</feature>
<proteinExistence type="predicted"/>
<evidence type="ECO:0000256" key="1">
    <source>
        <dbReference type="SAM" id="Coils"/>
    </source>
</evidence>
<sequence>MTETIDLFGISLYPNEIIPCSLLKELFIRLQDEMNKKIQQKLLYHQQPSFQIQLTQTNNEIKELQSELINLKTQFHHIQTQQHEILHQNNSVHSITQTFETQQDKLPQTQSKQPITNQTYQIKLPTEKPLSIGIKENPSSTHKNDIKPSKTILNSTNSRISTINEQRNRLYTNTFSESLSCSPSDFQQEVEDNQIPLSGNTIFQNESQFHSSNHLFYSEALYFHQPSQPSYSQFLTNSTVNTEVSKPDITKHNSQNDLCKSIQLLETSDKVLNNIHKSISFFKDYTGKSSYKILFDSNKLKDTNSFPSQIFFQRCKYIKKLAIFICYGEYLFGVYYNSQLIPSGSIFGTSDFLFSITSPKISEYKKFDINSIGIHKLILSGFYNSTERNKLFEIKFKFGSMVICSPPNECLNNEIELITNDVYQQMAISSCIPKSPFKADRIISISFEI</sequence>
<evidence type="ECO:0000313" key="4">
    <source>
        <dbReference type="Proteomes" id="UP001628156"/>
    </source>
</evidence>
<evidence type="ECO:0008006" key="5">
    <source>
        <dbReference type="Google" id="ProtNLM"/>
    </source>
</evidence>
<keyword evidence="4" id="KW-1185">Reference proteome</keyword>
<organism evidence="3 4">
    <name type="scientific">Entamoeba nuttalli</name>
    <dbReference type="NCBI Taxonomy" id="412467"/>
    <lineage>
        <taxon>Eukaryota</taxon>
        <taxon>Amoebozoa</taxon>
        <taxon>Evosea</taxon>
        <taxon>Archamoebae</taxon>
        <taxon>Mastigamoebida</taxon>
        <taxon>Entamoebidae</taxon>
        <taxon>Entamoeba</taxon>
    </lineage>
</organism>
<reference evidence="3 4" key="1">
    <citation type="journal article" date="2019" name="PLoS Negl. Trop. Dis.">
        <title>Whole genome sequencing of Entamoeba nuttalli reveals mammalian host-related molecular signatures and a novel octapeptide-repeat surface protein.</title>
        <authorList>
            <person name="Tanaka M."/>
            <person name="Makiuchi T."/>
            <person name="Komiyama T."/>
            <person name="Shiina T."/>
            <person name="Osaki K."/>
            <person name="Tachibana H."/>
        </authorList>
    </citation>
    <scope>NUCLEOTIDE SEQUENCE [LARGE SCALE GENOMIC DNA]</scope>
    <source>
        <strain evidence="3 4">P19-061405</strain>
    </source>
</reference>
<evidence type="ECO:0000256" key="2">
    <source>
        <dbReference type="SAM" id="MobiDB-lite"/>
    </source>
</evidence>
<keyword evidence="1" id="KW-0175">Coiled coil</keyword>
<protein>
    <recommendedName>
        <fullName evidence="5">TLDc domain-containing protein</fullName>
    </recommendedName>
</protein>
<dbReference type="Proteomes" id="UP001628156">
    <property type="component" value="Unassembled WGS sequence"/>
</dbReference>
<dbReference type="EMBL" id="BAAFRS010000122">
    <property type="protein sequence ID" value="GAB1222885.1"/>
    <property type="molecule type" value="Genomic_DNA"/>
</dbReference>
<accession>A0ABQ0DJ40</accession>